<gene>
    <name evidence="1" type="ORF">CHBEV_216</name>
</gene>
<evidence type="ECO:0000313" key="2">
    <source>
        <dbReference type="Proteomes" id="UP000792220"/>
    </source>
</evidence>
<keyword evidence="2" id="KW-1185">Reference proteome</keyword>
<organism evidence="1 2">
    <name type="scientific">Choristoneura biennis entomopoxvirus</name>
    <name type="common">CbEPV</name>
    <dbReference type="NCBI Taxonomy" id="10288"/>
    <lineage>
        <taxon>Viruses</taxon>
        <taxon>Varidnaviria</taxon>
        <taxon>Bamfordvirae</taxon>
        <taxon>Nucleocytoviricota</taxon>
        <taxon>Pokkesviricetes</taxon>
        <taxon>Chitovirales</taxon>
        <taxon>Poxviridae</taxon>
        <taxon>Entomopoxvirinae</taxon>
        <taxon>Betaentomopoxvirus</taxon>
        <taxon>Betaentomopoxvirus cbiennis</taxon>
    </lineage>
</organism>
<name>A0A916P1E5_CBEPV</name>
<dbReference type="RefSeq" id="YP_008004286.1">
    <property type="nucleotide sequence ID" value="NC_021248.1"/>
</dbReference>
<sequence length="439" mass="52800">MYYSNLNLLIDLRKISLLTPKLYCISISIYINDIEKYIKYYNKIAKNINRKYKNDIYKYIDIDKIYNLEYPIKNRNIPTNIHTYNCYYLNSISSKNILKSYKYVNGLDSIIYHRINKVTDTTLFLIYKNNGMNRSPKDKYIPLKYCINIWDALHKLDYELYYSLNLFLKKNSTIDYIRCILSTDNNYDMETLYLNIMSNVIMYCKFNINILFYRKDGKYCHSDPLIFKPLEHDNEYISNEIIFIDKKYNIGICRNIISSPCVYIDKFLSDDKSLLKIKFKNANNKIYKIIMNNIYLLSYYDLTGDIYIYLNNNNEKKFYSKKLSINNCTSLEFSQVFIHNFKIYNTTSDIVKICIYNNIYDNLKIDFENIGITNNEDMHTSIQKIMNTNNITLFKKFNKLINKTVKYHIKILDNNFDLDKYKILFDFLTYTYMKSQSNR</sequence>
<reference evidence="1" key="1">
    <citation type="journal article" date="2013" name="J. Virol.">
        <title>New Insights into the Evolution of Entomopoxvirinae from the Complete Genome Sequences of Four Entomopoxviruses Infecting Adoxophyes honmai, Choristoneura biennis, Choristoneura rosaceana, and Mythimna separata.</title>
        <authorList>
            <person name="Theze J."/>
            <person name="Takatsuka J."/>
            <person name="Li Z."/>
            <person name="Gallais J."/>
            <person name="Doucet D."/>
            <person name="Arif B."/>
            <person name="Nakai M."/>
            <person name="Herniou E.A."/>
        </authorList>
    </citation>
    <scope>NUCLEOTIDE SEQUENCE</scope>
</reference>
<proteinExistence type="predicted"/>
<dbReference type="EMBL" id="HF679132">
    <property type="protein sequence ID" value="CCU55784.1"/>
    <property type="molecule type" value="Genomic_DNA"/>
</dbReference>
<evidence type="ECO:0000313" key="1">
    <source>
        <dbReference type="EMBL" id="CCU55784.1"/>
    </source>
</evidence>
<protein>
    <submittedName>
        <fullName evidence="1">Uncharacterized protein</fullName>
    </submittedName>
</protein>
<dbReference type="GeneID" id="15613206"/>
<dbReference type="Proteomes" id="UP000792220">
    <property type="component" value="Genome"/>
</dbReference>
<dbReference type="KEGG" id="vg:15613206"/>
<organismHost>
    <name type="scientific">Choristoneura fumiferana</name>
    <name type="common">Spruce budworm moth</name>
    <name type="synonym">Archips fumiferana</name>
    <dbReference type="NCBI Taxonomy" id="7141"/>
</organismHost>
<accession>A0A916P1E5</accession>
<dbReference type="OrthoDB" id="10054at10239"/>